<evidence type="ECO:0000313" key="6">
    <source>
        <dbReference type="Proteomes" id="UP000235388"/>
    </source>
</evidence>
<evidence type="ECO:0000313" key="4">
    <source>
        <dbReference type="EMBL" id="PLW24463.1"/>
    </source>
</evidence>
<feature type="compositionally biased region" description="Polar residues" evidence="1">
    <location>
        <begin position="175"/>
        <end position="184"/>
    </location>
</feature>
<reference evidence="6 7" key="1">
    <citation type="submission" date="2017-11" db="EMBL/GenBank/DDBJ databases">
        <title>De novo assembly and phasing of dikaryotic genomes from two isolates of Puccinia coronata f. sp. avenae, the causal agent of oat crown rust.</title>
        <authorList>
            <person name="Miller M.E."/>
            <person name="Zhang Y."/>
            <person name="Omidvar V."/>
            <person name="Sperschneider J."/>
            <person name="Schwessinger B."/>
            <person name="Raley C."/>
            <person name="Palmer J.M."/>
            <person name="Garnica D."/>
            <person name="Upadhyaya N."/>
            <person name="Rathjen J."/>
            <person name="Taylor J.M."/>
            <person name="Park R.F."/>
            <person name="Dodds P.N."/>
            <person name="Hirsch C.D."/>
            <person name="Kianian S.F."/>
            <person name="Figueroa M."/>
        </authorList>
    </citation>
    <scope>NUCLEOTIDE SEQUENCE [LARGE SCALE GENOMIC DNA]</scope>
    <source>
        <strain evidence="4">12NC29</strain>
        <strain evidence="5">12SD80</strain>
    </source>
</reference>
<name>A0A2N5UCR9_9BASI</name>
<dbReference type="EMBL" id="PGCI01000748">
    <property type="protein sequence ID" value="PLW17596.1"/>
    <property type="molecule type" value="Genomic_DNA"/>
</dbReference>
<comment type="caution">
    <text evidence="5">The sequence shown here is derived from an EMBL/GenBank/DDBJ whole genome shotgun (WGS) entry which is preliminary data.</text>
</comment>
<feature type="compositionally biased region" description="Basic and acidic residues" evidence="1">
    <location>
        <begin position="311"/>
        <end position="320"/>
    </location>
</feature>
<feature type="compositionally biased region" description="Polar residues" evidence="1">
    <location>
        <begin position="321"/>
        <end position="335"/>
    </location>
</feature>
<evidence type="ECO:0000313" key="7">
    <source>
        <dbReference type="Proteomes" id="UP000235392"/>
    </source>
</evidence>
<feature type="region of interest" description="Disordered" evidence="1">
    <location>
        <begin position="170"/>
        <end position="191"/>
    </location>
</feature>
<feature type="region of interest" description="Disordered" evidence="1">
    <location>
        <begin position="102"/>
        <end position="156"/>
    </location>
</feature>
<dbReference type="EMBL" id="PGCJ01000689">
    <property type="protein sequence ID" value="PLW24463.1"/>
    <property type="molecule type" value="Genomic_DNA"/>
</dbReference>
<evidence type="ECO:0000256" key="2">
    <source>
        <dbReference type="SAM" id="SignalP"/>
    </source>
</evidence>
<feature type="compositionally biased region" description="Polar residues" evidence="1">
    <location>
        <begin position="125"/>
        <end position="143"/>
    </location>
</feature>
<accession>A0A2N5UCR9</accession>
<evidence type="ECO:0000313" key="5">
    <source>
        <dbReference type="EMBL" id="PLW35537.1"/>
    </source>
</evidence>
<feature type="chain" id="PRO_5015083872" evidence="2">
    <location>
        <begin position="20"/>
        <end position="368"/>
    </location>
</feature>
<evidence type="ECO:0000313" key="3">
    <source>
        <dbReference type="EMBL" id="PLW17596.1"/>
    </source>
</evidence>
<gene>
    <name evidence="4" type="ORF">PCANC_27088</name>
    <name evidence="5" type="ORF">PCASD_14365</name>
    <name evidence="3" type="ORF">PCASD_17647</name>
</gene>
<protein>
    <submittedName>
        <fullName evidence="5">Uncharacterized protein</fullName>
    </submittedName>
</protein>
<dbReference type="Proteomes" id="UP000235392">
    <property type="component" value="Unassembled WGS sequence"/>
</dbReference>
<feature type="compositionally biased region" description="Polar residues" evidence="1">
    <location>
        <begin position="264"/>
        <end position="276"/>
    </location>
</feature>
<proteinExistence type="predicted"/>
<organism evidence="5 7">
    <name type="scientific">Puccinia coronata f. sp. avenae</name>
    <dbReference type="NCBI Taxonomy" id="200324"/>
    <lineage>
        <taxon>Eukaryota</taxon>
        <taxon>Fungi</taxon>
        <taxon>Dikarya</taxon>
        <taxon>Basidiomycota</taxon>
        <taxon>Pucciniomycotina</taxon>
        <taxon>Pucciniomycetes</taxon>
        <taxon>Pucciniales</taxon>
        <taxon>Pucciniaceae</taxon>
        <taxon>Puccinia</taxon>
    </lineage>
</organism>
<feature type="compositionally biased region" description="Basic and acidic residues" evidence="1">
    <location>
        <begin position="340"/>
        <end position="349"/>
    </location>
</feature>
<dbReference type="EMBL" id="PGCI01000176">
    <property type="protein sequence ID" value="PLW35537.1"/>
    <property type="molecule type" value="Genomic_DNA"/>
</dbReference>
<feature type="signal peptide" evidence="2">
    <location>
        <begin position="1"/>
        <end position="19"/>
    </location>
</feature>
<evidence type="ECO:0000256" key="1">
    <source>
        <dbReference type="SAM" id="MobiDB-lite"/>
    </source>
</evidence>
<sequence length="368" mass="40452">MKKGFANVPWLMLLQLVATTSLIFHPASIPDLNLPAEEHEEALTTYQDLAAERDHSCDGNLSLDREGQQEQMPLAEREAFSHEDLGLARILVSLKDCSPLYSASSGTDSPPPRKRKTVQMKDISSKSQRVSIQAKESSRTYQSVLMDEPSQDRATKNSLVQLQTSDGTQEEAFNMSPSGPVNHSAGEHTSNEVPHDDEMTIFHISPQPEPGALIHVFTPYRDSPLSEYFNPGTNLASLGGNCPSVFASSGQVSPTRKRKKAQMTDISDTSQKVSTSQEKESSKVFQSNIKRESSQVKVTKQPGEEAGDDAQNSHENREEAGSNTLLPSLVKSSSGVHIDAATHEKKKKDDDDETLYFVHSQEILKSSN</sequence>
<dbReference type="Proteomes" id="UP000235388">
    <property type="component" value="Unassembled WGS sequence"/>
</dbReference>
<dbReference type="AlphaFoldDB" id="A0A2N5UCR9"/>
<keyword evidence="6" id="KW-1185">Reference proteome</keyword>
<feature type="region of interest" description="Disordered" evidence="1">
    <location>
        <begin position="247"/>
        <end position="353"/>
    </location>
</feature>
<keyword evidence="2" id="KW-0732">Signal</keyword>